<name>A0A085N3Z2_9BILA</name>
<evidence type="ECO:0000313" key="4">
    <source>
        <dbReference type="EMBL" id="KFD64188.1"/>
    </source>
</evidence>
<dbReference type="PANTHER" id="PTHR46060">
    <property type="entry name" value="MARINER MOS1 TRANSPOSASE-LIKE PROTEIN"/>
    <property type="match status" value="1"/>
</dbReference>
<dbReference type="InterPro" id="IPR036388">
    <property type="entry name" value="WH-like_DNA-bd_sf"/>
</dbReference>
<keyword evidence="2" id="KW-0472">Membrane</keyword>
<feature type="transmembrane region" description="Helical" evidence="2">
    <location>
        <begin position="2188"/>
        <end position="2208"/>
    </location>
</feature>
<dbReference type="Pfam" id="PF01359">
    <property type="entry name" value="Transposase_1"/>
    <property type="match status" value="1"/>
</dbReference>
<sequence>MKLATFCILPLLFILLSAQTNQSSSEQNYDLERLTESIVEIFPRDDNAQCQMKTVNWKEEKKNKAARNVFQTLLKVLKNPSRFSFEKLLVGMKCNGTGEEKAILYMKVKQNVTCKKSFFKSGCDEKNQTSVYCSWIGVLENELHKKMIGAVCYVSKTMSPEEEMELATLDLCSEWRYANTRFHRLGIPHQEFSWKTDFPLYYPPATDLEYHLILDEMGPEFSSMYVNQARRTGLVGRGIWKTLGENRMDIPILLRRYNGTRQILIANGHDKGQLKGPLAMFYRKPKNSKLLSTWNETDANDYFYSMVKPGNRKNCSMSKFMKDMKGKRKISNSYLSHPYETDNAWVKARVYMLVVSEKSCLYDLDVHASSNYLHYEWKSYNDSTLHTAKNVVNTEMKINPYSILPLLFVLLAASEDSSSKDQSSSEERDGFTENLATTFEDIFPSRPRPTCKKQPTESTQEKMEEAARKVFNTLLTTALEHPSEFTFGSLIVGATCGMSQQAETILHMKVKRTVTRKCPLVQTFLSPLCKSNEKRNVYCSWIGTLENGVPQKTLGAACYQSGKVSVRDEKLLGVTDVCSEWKYGDSQHHRLSIQEKMSSWNTEFLFYYPPTAIPGGHQPPADMEENVPKKFLNPEGRKGIAGKGLLKQWGKNKVDIPILLRDHNGRRQVLIAGYRDKWEVEGPLPMFYRKPTNNSELREWNEPSADEYFYSLLDARNKTRCSKEEFQNLMKPKSKTEEKKKETMADTVKGLAVVQHSSQSALDLRPHIPCREELFSQRKIKKALYICHKESFNGVRAEMKINPYCILPLLVLLAASKEIQANTFQDSSSEDQSSSEERDDFMEYLVTNFEDIFPSVLRPTCEKKSTERTEENMEKAAKNVFSVLLTDLEHPSEFTFESLIVGAACGTSHRAETILHMKVKRRVTRKCSLVGVLTSLNKVLIYERAQTLLSPFCKSNEKRNVYCSWIGTLENGVPQKTLGAACYQSGKVSVRDEKILGVMDICSELKYGSTQLHRLLIPEQVSSWNANFFFYYPPTADPQGSQTVAGTGKKAGKKFLNPGGRKGIAGQGIFKKLGENKVEIPVILRYHKGMTQVLIAGQRDKREMEGPLAMFYQKTTESNELCEWEGPSAGEYFYSLLDTRNETKCSKKKFQKMMKPKTRIYEGYLPNPYETDNAWISVVIYVITASEESCLSLLRLFNFILPASNHVSSAEKVAKNMRLGVHMDATDTSFYGTGQSRHACSKLSYSKGSLPRDKLSLWAALVNHSRQRVHSPKKRRMNATHDLCRVCSTPLICVPRASLGTRNVRYALYAAELFGSPLAIAMALSSLWETLLYLKKDKIIYVERPSVVYRFNHHLDGINPHNIGRRELNETQNNTDVSEKQDGSVSTDIPERRGRGRPLKKETQVDRGKEEGTELQENSGRRNQRLRRSSNIPLKARSTCDRTYVARSSFLKEKCRHISLMSQTDAFRKLRSHFDTSSDGQSSSEEKDDLMKDLARNVEGIIPSHPPPACEKQSTRWNEEKKEKAARNVFNTLLLALERSSEFSFEKLIVGTKCGDSEQSETILHMKINRTVTKKCPMVSVLTPLNKVLIHKRMIKYRFSTLACIIEATSQAFIVVALMPSSIYHSIPLDVVCKLVQLNFNTALLRSFSLTGKMECQVDKMEHLRHVLLFLSNGRLNALAEAEKVQAVYEEKAISDRLARKSERPRDFDEGKLNALVHENPRQSTREPAEKIGCSHMTVSRHLLSVGKRVSVAGSLPARYRQAVAQRRPFFNQIITGDEKWCLYVNMKQRKERLSPGKDPTPRAKPKLHERKTMLSLWWDFEDVIHFELLPKNQAITATIYVEQLRRLGSAVQQKRQKKQHAIIYVEQLRRYGVSVQQKRQKKQHAIKLQHDNARPHTAIITKSAIQELVWEDEKMLGVTDVCTESKFGNTQHHRLLIHDKVSPWSADFLFYSPPTADPQGRQALADPGEKAAKKFLNPGGRKGIAGQGIFKKLGENKVEIPVILRHHNGTRQVLIAGRPDKWGMQGPLPMFYRKPTNSNELHEWKEPSAGEYFYSLLDSHNQARCSKEIFLKMMNPKSKIFKGHIPHPYETDNAWFTVRIHLIKAWNTSCLNELNLNAEQNYMHFRWKTYDNSTLRSVQDIVNTLFNKKHSKRITAASYRSLSKYLFFFMTATAIACVAFAAPATTIPLLILPVVILSLANVFLYIYTERWIFVREGLDHC</sequence>
<protein>
    <submittedName>
        <fullName evidence="4">Uncharacterized protein</fullName>
    </submittedName>
</protein>
<organism evidence="4">
    <name type="scientific">Trichuris suis</name>
    <name type="common">pig whipworm</name>
    <dbReference type="NCBI Taxonomy" id="68888"/>
    <lineage>
        <taxon>Eukaryota</taxon>
        <taxon>Metazoa</taxon>
        <taxon>Ecdysozoa</taxon>
        <taxon>Nematoda</taxon>
        <taxon>Enoplea</taxon>
        <taxon>Dorylaimia</taxon>
        <taxon>Trichinellida</taxon>
        <taxon>Trichuridae</taxon>
        <taxon>Trichuris</taxon>
    </lineage>
</organism>
<reference evidence="4" key="1">
    <citation type="journal article" date="2014" name="Nat. Genet.">
        <title>Genome and transcriptome of the porcine whipworm Trichuris suis.</title>
        <authorList>
            <person name="Jex A.R."/>
            <person name="Nejsum P."/>
            <person name="Schwarz E.M."/>
            <person name="Hu L."/>
            <person name="Young N.D."/>
            <person name="Hall R.S."/>
            <person name="Korhonen P.K."/>
            <person name="Liao S."/>
            <person name="Thamsborg S."/>
            <person name="Xia J."/>
            <person name="Xu P."/>
            <person name="Wang S."/>
            <person name="Scheerlinck J.P."/>
            <person name="Hofmann A."/>
            <person name="Sternberg P.W."/>
            <person name="Wang J."/>
            <person name="Gasser R.B."/>
        </authorList>
    </citation>
    <scope>NUCLEOTIDE SEQUENCE [LARGE SCALE GENOMIC DNA]</scope>
    <source>
        <strain evidence="4">DCEP-RM93F</strain>
    </source>
</reference>
<accession>A0A085N3Z2</accession>
<evidence type="ECO:0000256" key="1">
    <source>
        <dbReference type="SAM" id="MobiDB-lite"/>
    </source>
</evidence>
<dbReference type="InterPro" id="IPR052709">
    <property type="entry name" value="Transposase-MT_Hybrid"/>
</dbReference>
<dbReference type="Gene3D" id="1.10.10.10">
    <property type="entry name" value="Winged helix-like DNA-binding domain superfamily/Winged helix DNA-binding domain"/>
    <property type="match status" value="1"/>
</dbReference>
<feature type="compositionally biased region" description="Basic and acidic residues" evidence="1">
    <location>
        <begin position="1389"/>
        <end position="1412"/>
    </location>
</feature>
<feature type="chain" id="PRO_5001795692" evidence="3">
    <location>
        <begin position="19"/>
        <end position="2222"/>
    </location>
</feature>
<feature type="region of interest" description="Disordered" evidence="1">
    <location>
        <begin position="1371"/>
        <end position="1434"/>
    </location>
</feature>
<dbReference type="Gene3D" id="3.30.420.10">
    <property type="entry name" value="Ribonuclease H-like superfamily/Ribonuclease H"/>
    <property type="match status" value="1"/>
</dbReference>
<keyword evidence="2" id="KW-0812">Transmembrane</keyword>
<proteinExistence type="predicted"/>
<gene>
    <name evidence="4" type="ORF">M514_13515</name>
</gene>
<dbReference type="Proteomes" id="UP000030758">
    <property type="component" value="Unassembled WGS sequence"/>
</dbReference>
<dbReference type="EMBL" id="KL367560">
    <property type="protein sequence ID" value="KFD64188.1"/>
    <property type="molecule type" value="Genomic_DNA"/>
</dbReference>
<evidence type="ECO:0000256" key="2">
    <source>
        <dbReference type="SAM" id="Phobius"/>
    </source>
</evidence>
<keyword evidence="3" id="KW-0732">Signal</keyword>
<dbReference type="InterPro" id="IPR001888">
    <property type="entry name" value="Transposase_1"/>
</dbReference>
<dbReference type="PANTHER" id="PTHR46060:SF1">
    <property type="entry name" value="MARINER MOS1 TRANSPOSASE-LIKE PROTEIN"/>
    <property type="match status" value="1"/>
</dbReference>
<evidence type="ECO:0000256" key="3">
    <source>
        <dbReference type="SAM" id="SignalP"/>
    </source>
</evidence>
<feature type="signal peptide" evidence="3">
    <location>
        <begin position="1"/>
        <end position="18"/>
    </location>
</feature>
<feature type="transmembrane region" description="Helical" evidence="2">
    <location>
        <begin position="2163"/>
        <end position="2182"/>
    </location>
</feature>
<dbReference type="InterPro" id="IPR036397">
    <property type="entry name" value="RNaseH_sf"/>
</dbReference>
<dbReference type="GO" id="GO:0003676">
    <property type="term" value="F:nucleic acid binding"/>
    <property type="evidence" value="ECO:0007669"/>
    <property type="project" value="InterPro"/>
</dbReference>
<keyword evidence="2" id="KW-1133">Transmembrane helix</keyword>